<reference evidence="4" key="1">
    <citation type="journal article" date="2007" name="Int. J. Syst. Evol. Microbiol.">
        <title>Luteimonas composti sp. nov., a moderately thermophilic bacterium isolated from food waste.</title>
        <authorList>
            <person name="Young C.C."/>
            <person name="Kampfer P."/>
            <person name="Chen W.M."/>
            <person name="Yen W.S."/>
            <person name="Arun A.B."/>
            <person name="Lai W.A."/>
            <person name="Shen F.T."/>
            <person name="Rekha P.D."/>
            <person name="Lin K.Y."/>
            <person name="Chou J.H."/>
        </authorList>
    </citation>
    <scope>NUCLEOTIDE SEQUENCE</scope>
    <source>
        <strain evidence="4">CC-YY355</strain>
    </source>
</reference>
<protein>
    <submittedName>
        <fullName evidence="4">DUF2272 domain-containing protein</fullName>
    </submittedName>
</protein>
<dbReference type="InterPro" id="IPR019262">
    <property type="entry name" value="DUF2272"/>
</dbReference>
<dbReference type="InterPro" id="IPR014545">
    <property type="entry name" value="UCP028415"/>
</dbReference>
<evidence type="ECO:0000313" key="4">
    <source>
        <dbReference type="EMBL" id="MDH7452685.1"/>
    </source>
</evidence>
<evidence type="ECO:0000313" key="5">
    <source>
        <dbReference type="Proteomes" id="UP001160550"/>
    </source>
</evidence>
<evidence type="ECO:0000256" key="2">
    <source>
        <dbReference type="SAM" id="SignalP"/>
    </source>
</evidence>
<dbReference type="EMBL" id="JARYGX010000013">
    <property type="protein sequence ID" value="MDH7452685.1"/>
    <property type="molecule type" value="Genomic_DNA"/>
</dbReference>
<feature type="chain" id="PRO_5047058439" evidence="2">
    <location>
        <begin position="24"/>
        <end position="329"/>
    </location>
</feature>
<gene>
    <name evidence="4" type="ORF">QF205_06245</name>
</gene>
<proteinExistence type="predicted"/>
<feature type="region of interest" description="Disordered" evidence="1">
    <location>
        <begin position="299"/>
        <end position="329"/>
    </location>
</feature>
<evidence type="ECO:0000259" key="3">
    <source>
        <dbReference type="Pfam" id="PF10030"/>
    </source>
</evidence>
<dbReference type="Pfam" id="PF10030">
    <property type="entry name" value="DUF2272"/>
    <property type="match status" value="1"/>
</dbReference>
<name>A0ABT6MPY6_9GAMM</name>
<feature type="domain" description="DUF2272" evidence="3">
    <location>
        <begin position="82"/>
        <end position="282"/>
    </location>
</feature>
<keyword evidence="2" id="KW-0732">Signal</keyword>
<organism evidence="4 5">
    <name type="scientific">Luteimonas composti</name>
    <dbReference type="NCBI Taxonomy" id="398257"/>
    <lineage>
        <taxon>Bacteria</taxon>
        <taxon>Pseudomonadati</taxon>
        <taxon>Pseudomonadota</taxon>
        <taxon>Gammaproteobacteria</taxon>
        <taxon>Lysobacterales</taxon>
        <taxon>Lysobacteraceae</taxon>
        <taxon>Luteimonas</taxon>
    </lineage>
</organism>
<accession>A0ABT6MPY6</accession>
<reference evidence="4" key="2">
    <citation type="submission" date="2023-04" db="EMBL/GenBank/DDBJ databases">
        <authorList>
            <person name="Sun J.-Q."/>
        </authorList>
    </citation>
    <scope>NUCLEOTIDE SEQUENCE</scope>
    <source>
        <strain evidence="4">CC-YY355</strain>
    </source>
</reference>
<dbReference type="Proteomes" id="UP001160550">
    <property type="component" value="Unassembled WGS sequence"/>
</dbReference>
<dbReference type="PIRSF" id="PIRSF028415">
    <property type="entry name" value="UCP028415"/>
    <property type="match status" value="1"/>
</dbReference>
<dbReference type="RefSeq" id="WP_280941884.1">
    <property type="nucleotide sequence ID" value="NZ_JARYGX010000013.1"/>
</dbReference>
<feature type="signal peptide" evidence="2">
    <location>
        <begin position="1"/>
        <end position="23"/>
    </location>
</feature>
<comment type="caution">
    <text evidence="4">The sequence shown here is derived from an EMBL/GenBank/DDBJ whole genome shotgun (WGS) entry which is preliminary data.</text>
</comment>
<sequence length="329" mass="34833">MPRLAFLLFLSLLCGLSSSAALASDPCMRLGTPAADDVPGRIAAVACEEHRNWYRPFIEADGRVGVVSVREAQRARLVNGQPAWERVIEYWRGSGLLWQAGAGDCAYGELPAPSCRAFVVDTPWSAAFVSWVMQRAGLPGFGASASHLGYVRRAYREPFLSPYRVSNPESGKVGVGDMLCSVRGGTRVYGFGELAHVLSNNDPGLGMHCDIVVGTSIRDRVQYAHLIGGNVFDTVAMRELPLSAGGRFAALPMRLASDPDCTPESRHVCDLNRQDWSVLLQLRPAAELAGLRGGSGMVPAPGVAPTPGAAPASAPASAPIATPAPPAEE</sequence>
<feature type="compositionally biased region" description="Low complexity" evidence="1">
    <location>
        <begin position="299"/>
        <end position="321"/>
    </location>
</feature>
<evidence type="ECO:0000256" key="1">
    <source>
        <dbReference type="SAM" id="MobiDB-lite"/>
    </source>
</evidence>
<keyword evidence="5" id="KW-1185">Reference proteome</keyword>